<dbReference type="EMBL" id="JBGFSN010000010">
    <property type="protein sequence ID" value="MFH8136015.1"/>
    <property type="molecule type" value="Genomic_DNA"/>
</dbReference>
<dbReference type="Gene3D" id="1.10.260.40">
    <property type="entry name" value="lambda repressor-like DNA-binding domains"/>
    <property type="match status" value="1"/>
</dbReference>
<evidence type="ECO:0000313" key="3">
    <source>
        <dbReference type="Proteomes" id="UP001611251"/>
    </source>
</evidence>
<dbReference type="RefSeq" id="WP_397217389.1">
    <property type="nucleotide sequence ID" value="NZ_JBGFSN010000010.1"/>
</dbReference>
<accession>A0ABW7Q1K9</accession>
<dbReference type="PROSITE" id="PS50943">
    <property type="entry name" value="HTH_CROC1"/>
    <property type="match status" value="1"/>
</dbReference>
<dbReference type="InterPro" id="IPR010982">
    <property type="entry name" value="Lambda_DNA-bd_dom_sf"/>
</dbReference>
<proteinExistence type="predicted"/>
<organism evidence="2 3">
    <name type="scientific">Pantoea osteomyelitidis</name>
    <dbReference type="NCBI Taxonomy" id="3230026"/>
    <lineage>
        <taxon>Bacteria</taxon>
        <taxon>Pseudomonadati</taxon>
        <taxon>Pseudomonadota</taxon>
        <taxon>Gammaproteobacteria</taxon>
        <taxon>Enterobacterales</taxon>
        <taxon>Erwiniaceae</taxon>
        <taxon>Pantoea</taxon>
    </lineage>
</organism>
<keyword evidence="3" id="KW-1185">Reference proteome</keyword>
<sequence length="82" mass="9108">MPITPAKMLAHAIRNERKKQPLSQVETADNVGLKQATLSALENNPDGIRLDTLFKILSALNLQLTIVPRGQTKQHNHSDLGW</sequence>
<protein>
    <submittedName>
        <fullName evidence="2">Helix-turn-helix domain-containing protein</fullName>
    </submittedName>
</protein>
<comment type="caution">
    <text evidence="2">The sequence shown here is derived from an EMBL/GenBank/DDBJ whole genome shotgun (WGS) entry which is preliminary data.</text>
</comment>
<gene>
    <name evidence="2" type="ORF">ABU178_17840</name>
</gene>
<evidence type="ECO:0000313" key="2">
    <source>
        <dbReference type="EMBL" id="MFH8136015.1"/>
    </source>
</evidence>
<dbReference type="InterPro" id="IPR001387">
    <property type="entry name" value="Cro/C1-type_HTH"/>
</dbReference>
<dbReference type="SMART" id="SM00530">
    <property type="entry name" value="HTH_XRE"/>
    <property type="match status" value="1"/>
</dbReference>
<dbReference type="Pfam" id="PF01381">
    <property type="entry name" value="HTH_3"/>
    <property type="match status" value="1"/>
</dbReference>
<dbReference type="SUPFAM" id="SSF47413">
    <property type="entry name" value="lambda repressor-like DNA-binding domains"/>
    <property type="match status" value="1"/>
</dbReference>
<evidence type="ECO:0000259" key="1">
    <source>
        <dbReference type="PROSITE" id="PS50943"/>
    </source>
</evidence>
<dbReference type="CDD" id="cd00093">
    <property type="entry name" value="HTH_XRE"/>
    <property type="match status" value="1"/>
</dbReference>
<dbReference type="Proteomes" id="UP001611251">
    <property type="component" value="Unassembled WGS sequence"/>
</dbReference>
<name>A0ABW7Q1K9_9GAMM</name>
<reference evidence="2 3" key="1">
    <citation type="submission" date="2024-08" db="EMBL/GenBank/DDBJ databases">
        <title>Pantoea ronii - a newly identified human opportunistic pathogen.</title>
        <authorList>
            <person name="Keidar-Friedman D."/>
            <person name="Sorek N."/>
            <person name="Leshin-Carmel D."/>
            <person name="Tsur A."/>
            <person name="Amsalem M."/>
            <person name="Tolkach D."/>
            <person name="Brosh-Nissimov T."/>
        </authorList>
    </citation>
    <scope>NUCLEOTIDE SEQUENCE [LARGE SCALE GENOMIC DNA]</scope>
    <source>
        <strain evidence="2 3">AA23256</strain>
    </source>
</reference>
<feature type="domain" description="HTH cro/C1-type" evidence="1">
    <location>
        <begin position="13"/>
        <end position="67"/>
    </location>
</feature>